<organism evidence="1 2">
    <name type="scientific">Saguinus oedipus</name>
    <name type="common">Cotton-top tamarin</name>
    <name type="synonym">Oedipomidas oedipus</name>
    <dbReference type="NCBI Taxonomy" id="9490"/>
    <lineage>
        <taxon>Eukaryota</taxon>
        <taxon>Metazoa</taxon>
        <taxon>Chordata</taxon>
        <taxon>Craniata</taxon>
        <taxon>Vertebrata</taxon>
        <taxon>Euteleostomi</taxon>
        <taxon>Mammalia</taxon>
        <taxon>Eutheria</taxon>
        <taxon>Euarchontoglires</taxon>
        <taxon>Primates</taxon>
        <taxon>Haplorrhini</taxon>
        <taxon>Platyrrhini</taxon>
        <taxon>Cebidae</taxon>
        <taxon>Callitrichinae</taxon>
        <taxon>Saguinus</taxon>
    </lineage>
</organism>
<protein>
    <submittedName>
        <fullName evidence="1">Uncharacterized protein</fullName>
    </submittedName>
</protein>
<dbReference type="Proteomes" id="UP001266305">
    <property type="component" value="Unassembled WGS sequence"/>
</dbReference>
<accession>A0ABQ9UTX4</accession>
<name>A0ABQ9UTX4_SAGOE</name>
<feature type="non-terminal residue" evidence="1">
    <location>
        <position position="1"/>
    </location>
</feature>
<keyword evidence="2" id="KW-1185">Reference proteome</keyword>
<sequence length="61" mass="6484">GLSPLQETEHWEVAASGVVLRAHGCLWIDAQASPLPPCGLTATQSLICDLLAKQALSLCNW</sequence>
<comment type="caution">
    <text evidence="1">The sequence shown here is derived from an EMBL/GenBank/DDBJ whole genome shotgun (WGS) entry which is preliminary data.</text>
</comment>
<gene>
    <name evidence="1" type="ORF">P7K49_021892</name>
</gene>
<reference evidence="1 2" key="1">
    <citation type="submission" date="2023-05" db="EMBL/GenBank/DDBJ databases">
        <title>B98-5 Cell Line De Novo Hybrid Assembly: An Optical Mapping Approach.</title>
        <authorList>
            <person name="Kananen K."/>
            <person name="Auerbach J.A."/>
            <person name="Kautto E."/>
            <person name="Blachly J.S."/>
        </authorList>
    </citation>
    <scope>NUCLEOTIDE SEQUENCE [LARGE SCALE GENOMIC DNA]</scope>
    <source>
        <strain evidence="1">B95-8</strain>
        <tissue evidence="1">Cell line</tissue>
    </source>
</reference>
<evidence type="ECO:0000313" key="1">
    <source>
        <dbReference type="EMBL" id="KAK2100544.1"/>
    </source>
</evidence>
<proteinExistence type="predicted"/>
<dbReference type="EMBL" id="JASSZA010000010">
    <property type="protein sequence ID" value="KAK2100544.1"/>
    <property type="molecule type" value="Genomic_DNA"/>
</dbReference>
<evidence type="ECO:0000313" key="2">
    <source>
        <dbReference type="Proteomes" id="UP001266305"/>
    </source>
</evidence>